<accession>A0A0F9A8B2</accession>
<gene>
    <name evidence="1" type="ORF">LCGC14_2602640</name>
</gene>
<dbReference type="AlphaFoldDB" id="A0A0F9A8B2"/>
<name>A0A0F9A8B2_9ZZZZ</name>
<sequence>MDTTILARIMALVAEKDSVMVRVEGMKAANSQNPEDQQYSQHGFDLQADILGGIAEALNTIGY</sequence>
<evidence type="ECO:0000313" key="1">
    <source>
        <dbReference type="EMBL" id="KKL05774.1"/>
    </source>
</evidence>
<organism evidence="1">
    <name type="scientific">marine sediment metagenome</name>
    <dbReference type="NCBI Taxonomy" id="412755"/>
    <lineage>
        <taxon>unclassified sequences</taxon>
        <taxon>metagenomes</taxon>
        <taxon>ecological metagenomes</taxon>
    </lineage>
</organism>
<reference evidence="1" key="1">
    <citation type="journal article" date="2015" name="Nature">
        <title>Complex archaea that bridge the gap between prokaryotes and eukaryotes.</title>
        <authorList>
            <person name="Spang A."/>
            <person name="Saw J.H."/>
            <person name="Jorgensen S.L."/>
            <person name="Zaremba-Niedzwiedzka K."/>
            <person name="Martijn J."/>
            <person name="Lind A.E."/>
            <person name="van Eijk R."/>
            <person name="Schleper C."/>
            <person name="Guy L."/>
            <person name="Ettema T.J."/>
        </authorList>
    </citation>
    <scope>NUCLEOTIDE SEQUENCE</scope>
</reference>
<protein>
    <submittedName>
        <fullName evidence="1">Uncharacterized protein</fullName>
    </submittedName>
</protein>
<comment type="caution">
    <text evidence="1">The sequence shown here is derived from an EMBL/GenBank/DDBJ whole genome shotgun (WGS) entry which is preliminary data.</text>
</comment>
<proteinExistence type="predicted"/>
<dbReference type="EMBL" id="LAZR01043977">
    <property type="protein sequence ID" value="KKL05774.1"/>
    <property type="molecule type" value="Genomic_DNA"/>
</dbReference>